<dbReference type="GO" id="GO:0046872">
    <property type="term" value="F:metal ion binding"/>
    <property type="evidence" value="ECO:0007669"/>
    <property type="project" value="UniProtKB-KW"/>
</dbReference>
<evidence type="ECO:0000256" key="5">
    <source>
        <dbReference type="ARBA" id="ARBA00023004"/>
    </source>
</evidence>
<keyword evidence="4" id="KW-0479">Metal-binding</keyword>
<comment type="cofactor">
    <cofactor evidence="1">
        <name>[4Fe-4S] cluster</name>
        <dbReference type="ChEBI" id="CHEBI:49883"/>
    </cofactor>
</comment>
<dbReference type="InterPro" id="IPR012837">
    <property type="entry name" value="NrdG"/>
</dbReference>
<accession>O26387</accession>
<dbReference type="KEGG" id="mth:MTH_287"/>
<dbReference type="STRING" id="187420.MTH_287"/>
<evidence type="ECO:0000256" key="6">
    <source>
        <dbReference type="ARBA" id="ARBA00023014"/>
    </source>
</evidence>
<evidence type="ECO:0000256" key="4">
    <source>
        <dbReference type="ARBA" id="ARBA00022723"/>
    </source>
</evidence>
<evidence type="ECO:0000256" key="2">
    <source>
        <dbReference type="ARBA" id="ARBA00022485"/>
    </source>
</evidence>
<dbReference type="GO" id="GO:0043365">
    <property type="term" value="F:[formate-C-acetyltransferase]-activating enzyme activity"/>
    <property type="evidence" value="ECO:0007669"/>
    <property type="project" value="InterPro"/>
</dbReference>
<dbReference type="EMBL" id="AE000666">
    <property type="protein sequence ID" value="AAB84793.1"/>
    <property type="molecule type" value="Genomic_DNA"/>
</dbReference>
<dbReference type="PANTHER" id="PTHR30352:SF2">
    <property type="entry name" value="ANAEROBIC RIBONUCLEOSIDE-TRIPHOSPHATE REDUCTASE-ACTIVATING PROTEIN"/>
    <property type="match status" value="1"/>
</dbReference>
<dbReference type="HOGENOM" id="CLU_089926_1_0_2"/>
<dbReference type="Gene3D" id="3.20.20.70">
    <property type="entry name" value="Aldolase class I"/>
    <property type="match status" value="1"/>
</dbReference>
<evidence type="ECO:0000256" key="3">
    <source>
        <dbReference type="ARBA" id="ARBA00022691"/>
    </source>
</evidence>
<sequence>MNSAVGAELFMGDDGVSLRPGLGGTESVLESWRYIMGKLRVGRFLISSRVNGPGRRFVIWFQGCPIRCRGCLNPEFHDEDGGHLIETARLVDMIRDLRDEIEGVTFTGGEPLAQAMELVKLAGAVKSMGLTVVCFTGYEMDEILKGNIEGGLELLEFVDVLIDGPYIEEKSAPLLWRGSTNQDVYFLTERYAEFRDRVMACSEMEAELKVGADGVYMTGIFDVEFWEELRRRLGDGS</sequence>
<dbReference type="DNASU" id="1470248"/>
<dbReference type="PANTHER" id="PTHR30352">
    <property type="entry name" value="PYRUVATE FORMATE-LYASE-ACTIVATING ENZYME"/>
    <property type="match status" value="1"/>
</dbReference>
<dbReference type="InterPro" id="IPR058240">
    <property type="entry name" value="rSAM_sf"/>
</dbReference>
<evidence type="ECO:0000313" key="7">
    <source>
        <dbReference type="EMBL" id="AAB84793.1"/>
    </source>
</evidence>
<dbReference type="AlphaFoldDB" id="O26387"/>
<dbReference type="PATRIC" id="fig|187420.15.peg.257"/>
<protein>
    <submittedName>
        <fullName evidence="7">Anaerobic ribonucleoside-triphosphate reductase activating protein</fullName>
    </submittedName>
</protein>
<dbReference type="SFLD" id="SFLDG01066">
    <property type="entry name" value="organic_radical-activating_enz"/>
    <property type="match status" value="1"/>
</dbReference>
<keyword evidence="2" id="KW-0004">4Fe-4S</keyword>
<dbReference type="SUPFAM" id="SSF102114">
    <property type="entry name" value="Radical SAM enzymes"/>
    <property type="match status" value="1"/>
</dbReference>
<dbReference type="CDD" id="cd01335">
    <property type="entry name" value="Radical_SAM"/>
    <property type="match status" value="1"/>
</dbReference>
<reference evidence="7 8" key="1">
    <citation type="journal article" date="1997" name="J. Bacteriol.">
        <title>Complete genome sequence of Methanobacterium thermoautotrophicum deltaH: functional analysis and comparative genomics.</title>
        <authorList>
            <person name="Smith D.R."/>
            <person name="Doucette-Stamm L.A."/>
            <person name="Deloughery C."/>
            <person name="Lee H.-M."/>
            <person name="Dubois J."/>
            <person name="Aldredge T."/>
            <person name="Bashirzadeh R."/>
            <person name="Blakely D."/>
            <person name="Cook R."/>
            <person name="Gilbert K."/>
            <person name="Harrison D."/>
            <person name="Hoang L."/>
            <person name="Keagle P."/>
            <person name="Lumm W."/>
            <person name="Pothier B."/>
            <person name="Qiu D."/>
            <person name="Spadafora R."/>
            <person name="Vicare R."/>
            <person name="Wang Y."/>
            <person name="Wierzbowski J."/>
            <person name="Gibson R."/>
            <person name="Jiwani N."/>
            <person name="Caruso A."/>
            <person name="Bush D."/>
            <person name="Safer H."/>
            <person name="Patwell D."/>
            <person name="Prabhakar S."/>
            <person name="McDougall S."/>
            <person name="Shimer G."/>
            <person name="Goyal A."/>
            <person name="Pietrovski S."/>
            <person name="Church G.M."/>
            <person name="Daniels C.J."/>
            <person name="Mao J.-i."/>
            <person name="Rice P."/>
            <person name="Nolling J."/>
            <person name="Reeve J.N."/>
        </authorList>
    </citation>
    <scope>NUCLEOTIDE SEQUENCE [LARGE SCALE GENOMIC DNA]</scope>
    <source>
        <strain evidence="8">ATCC 29096 / DSM 1053 / JCM 10044 / NBRC 100330 / Delta H</strain>
    </source>
</reference>
<dbReference type="InterPro" id="IPR013785">
    <property type="entry name" value="Aldolase_TIM"/>
</dbReference>
<name>O26387_METTH</name>
<evidence type="ECO:0000313" key="8">
    <source>
        <dbReference type="Proteomes" id="UP000005223"/>
    </source>
</evidence>
<dbReference type="SFLD" id="SFLDG01063">
    <property type="entry name" value="activating_enzymes__group_1"/>
    <property type="match status" value="1"/>
</dbReference>
<dbReference type="EnsemblBacteria" id="AAB84793">
    <property type="protein sequence ID" value="AAB84793"/>
    <property type="gene ID" value="MTH_287"/>
</dbReference>
<dbReference type="GO" id="GO:0051539">
    <property type="term" value="F:4 iron, 4 sulfur cluster binding"/>
    <property type="evidence" value="ECO:0007669"/>
    <property type="project" value="UniProtKB-KW"/>
</dbReference>
<keyword evidence="5" id="KW-0408">Iron</keyword>
<evidence type="ECO:0000256" key="1">
    <source>
        <dbReference type="ARBA" id="ARBA00001966"/>
    </source>
</evidence>
<dbReference type="Proteomes" id="UP000005223">
    <property type="component" value="Chromosome"/>
</dbReference>
<proteinExistence type="predicted"/>
<dbReference type="InterPro" id="IPR007197">
    <property type="entry name" value="rSAM"/>
</dbReference>
<keyword evidence="8" id="KW-1185">Reference proteome</keyword>
<dbReference type="InterPro" id="IPR034457">
    <property type="entry name" value="Organic_radical-activating"/>
</dbReference>
<gene>
    <name evidence="7" type="ordered locus">MTH_287</name>
</gene>
<keyword evidence="3" id="KW-0949">S-adenosyl-L-methionine</keyword>
<dbReference type="PIR" id="D69136">
    <property type="entry name" value="D69136"/>
</dbReference>
<dbReference type="SFLD" id="SFLDF00299">
    <property type="entry name" value="anaerobic_ribonucleoside-triph"/>
    <property type="match status" value="1"/>
</dbReference>
<dbReference type="GO" id="GO:0004748">
    <property type="term" value="F:ribonucleoside-diphosphate reductase activity, thioredoxin disulfide as acceptor"/>
    <property type="evidence" value="ECO:0007669"/>
    <property type="project" value="TreeGrafter"/>
</dbReference>
<dbReference type="PaxDb" id="187420-MTH_287"/>
<organism evidence="7 8">
    <name type="scientific">Methanothermobacter thermautotrophicus (strain ATCC 29096 / DSM 1053 / JCM 10044 / NBRC 100330 / Delta H)</name>
    <name type="common">Methanobacterium thermoautotrophicum</name>
    <dbReference type="NCBI Taxonomy" id="187420"/>
    <lineage>
        <taxon>Archaea</taxon>
        <taxon>Methanobacteriati</taxon>
        <taxon>Methanobacteriota</taxon>
        <taxon>Methanomada group</taxon>
        <taxon>Methanobacteria</taxon>
        <taxon>Methanobacteriales</taxon>
        <taxon>Methanobacteriaceae</taxon>
        <taxon>Methanothermobacter</taxon>
    </lineage>
</organism>
<keyword evidence="6" id="KW-0411">Iron-sulfur</keyword>
<dbReference type="SFLD" id="SFLDS00029">
    <property type="entry name" value="Radical_SAM"/>
    <property type="match status" value="1"/>
</dbReference>
<dbReference type="SMR" id="O26387"/>
<dbReference type="InParanoid" id="O26387"/>
<dbReference type="Pfam" id="PF13353">
    <property type="entry name" value="Fer4_12"/>
    <property type="match status" value="1"/>
</dbReference>